<dbReference type="Proteomes" id="UP000606494">
    <property type="component" value="Unassembled WGS sequence"/>
</dbReference>
<evidence type="ECO:0000313" key="2">
    <source>
        <dbReference type="Proteomes" id="UP000606494"/>
    </source>
</evidence>
<dbReference type="RefSeq" id="WP_190310460.1">
    <property type="nucleotide sequence ID" value="NZ_JACNYK010000006.1"/>
</dbReference>
<keyword evidence="2" id="KW-1185">Reference proteome</keyword>
<protein>
    <recommendedName>
        <fullName evidence="3">Lasso RiPP family leader peptide-containing protein</fullName>
    </recommendedName>
</protein>
<proteinExistence type="predicted"/>
<reference evidence="1 2" key="1">
    <citation type="submission" date="2020-08" db="EMBL/GenBank/DDBJ databases">
        <title>Sphingobacterium sp. DN00404 isolated from aquaculture water.</title>
        <authorList>
            <person name="Zhang M."/>
        </authorList>
    </citation>
    <scope>NUCLEOTIDE SEQUENCE [LARGE SCALE GENOMIC DNA]</scope>
    <source>
        <strain evidence="1 2">KCTC 32294</strain>
    </source>
</reference>
<dbReference type="EMBL" id="JACNYK010000006">
    <property type="protein sequence ID" value="MBD1427304.1"/>
    <property type="molecule type" value="Genomic_DNA"/>
</dbReference>
<evidence type="ECO:0000313" key="1">
    <source>
        <dbReference type="EMBL" id="MBD1427304.1"/>
    </source>
</evidence>
<sequence length="48" mass="5272">MAQDKKMIYETPTIEVIEIELEQGIAGGSGLQVDEWQDNGSGEQNGDF</sequence>
<name>A0ABR7Y7P2_9SPHI</name>
<comment type="caution">
    <text evidence="1">The sequence shown here is derived from an EMBL/GenBank/DDBJ whole genome shotgun (WGS) entry which is preliminary data.</text>
</comment>
<gene>
    <name evidence="1" type="ORF">H8B17_17130</name>
</gene>
<evidence type="ECO:0008006" key="3">
    <source>
        <dbReference type="Google" id="ProtNLM"/>
    </source>
</evidence>
<organism evidence="1 2">
    <name type="scientific">Sphingobacterium arenae</name>
    <dbReference type="NCBI Taxonomy" id="1280598"/>
    <lineage>
        <taxon>Bacteria</taxon>
        <taxon>Pseudomonadati</taxon>
        <taxon>Bacteroidota</taxon>
        <taxon>Sphingobacteriia</taxon>
        <taxon>Sphingobacteriales</taxon>
        <taxon>Sphingobacteriaceae</taxon>
        <taxon>Sphingobacterium</taxon>
    </lineage>
</organism>
<accession>A0ABR7Y7P2</accession>